<protein>
    <recommendedName>
        <fullName evidence="5 13">Pantothenate synthetase</fullName>
        <shortName evidence="13">PS</shortName>
        <ecNumber evidence="4 13">6.3.2.1</ecNumber>
    </recommendedName>
    <alternativeName>
        <fullName evidence="13">Pantoate--beta-alanine ligase</fullName>
    </alternativeName>
    <alternativeName>
        <fullName evidence="13">Pantoate-activating enzyme</fullName>
    </alternativeName>
</protein>
<dbReference type="NCBIfam" id="TIGR00125">
    <property type="entry name" value="cyt_tran_rel"/>
    <property type="match status" value="1"/>
</dbReference>
<feature type="active site" description="Proton donor" evidence="13">
    <location>
        <position position="37"/>
    </location>
</feature>
<evidence type="ECO:0000256" key="6">
    <source>
        <dbReference type="ARBA" id="ARBA00022490"/>
    </source>
</evidence>
<comment type="subcellular location">
    <subcellularLocation>
        <location evidence="1 13">Cytoplasm</location>
    </subcellularLocation>
</comment>
<evidence type="ECO:0000256" key="4">
    <source>
        <dbReference type="ARBA" id="ARBA00012219"/>
    </source>
</evidence>
<dbReference type="NCBIfam" id="TIGR00018">
    <property type="entry name" value="panC"/>
    <property type="match status" value="1"/>
</dbReference>
<keyword evidence="9 13" id="KW-0547">Nucleotide-binding</keyword>
<evidence type="ECO:0000256" key="7">
    <source>
        <dbReference type="ARBA" id="ARBA00022598"/>
    </source>
</evidence>
<dbReference type="GO" id="GO:0004592">
    <property type="term" value="F:pantoate-beta-alanine ligase activity"/>
    <property type="evidence" value="ECO:0007669"/>
    <property type="project" value="UniProtKB-UniRule"/>
</dbReference>
<accession>A0A0C2EB58</accession>
<comment type="function">
    <text evidence="12 13">Catalyzes the condensation of pantoate with beta-alanine in an ATP-dependent reaction via a pantoyl-adenylate intermediate.</text>
</comment>
<keyword evidence="7 13" id="KW-0436">Ligase</keyword>
<comment type="subunit">
    <text evidence="13">Homodimer.</text>
</comment>
<sequence length="286" mass="31445">MEIITDIAQMQQLCLTSRQQGLRIAFVPTMGYLHEGHLSLLRAARATGDILVLSIFVNPAQFGAGEDFDSYPRDLSRDAELARASGTNWLFAPPVGAMYPQGYGTWVNVEGITSTLCGASRPGHFQGVTTVVCKLINIVQPHVAFFGRKDFQQLAVIRRMSTDLNLPVEVRGLPIVREADGLAMSSRNVNLSPAQRQQALALYAAIRAASSMVRGGERDSLRVIQAVRKRIEQEPEAAIDYVQICHEQTLADCDVVHRHAVLLLAVRIGATRLIDNHHLGEEIPES</sequence>
<dbReference type="InterPro" id="IPR014729">
    <property type="entry name" value="Rossmann-like_a/b/a_fold"/>
</dbReference>
<dbReference type="EMBL" id="JWJD01000007">
    <property type="protein sequence ID" value="KIH75823.1"/>
    <property type="molecule type" value="Genomic_DNA"/>
</dbReference>
<dbReference type="InterPro" id="IPR042176">
    <property type="entry name" value="Pantoate_ligase_C"/>
</dbReference>
<evidence type="ECO:0000256" key="8">
    <source>
        <dbReference type="ARBA" id="ARBA00022655"/>
    </source>
</evidence>
<dbReference type="PANTHER" id="PTHR21299:SF1">
    <property type="entry name" value="PANTOATE--BETA-ALANINE LIGASE"/>
    <property type="match status" value="1"/>
</dbReference>
<dbReference type="UniPathway" id="UPA00028">
    <property type="reaction ID" value="UER00005"/>
</dbReference>
<dbReference type="AlphaFoldDB" id="A0A0C2EB58"/>
<dbReference type="EC" id="6.3.2.1" evidence="4 13"/>
<keyword evidence="6 13" id="KW-0963">Cytoplasm</keyword>
<dbReference type="GO" id="GO:0005524">
    <property type="term" value="F:ATP binding"/>
    <property type="evidence" value="ECO:0007669"/>
    <property type="project" value="UniProtKB-KW"/>
</dbReference>
<organism evidence="14 15">
    <name type="scientific">Geoalkalibacter ferrihydriticus DSM 17813</name>
    <dbReference type="NCBI Taxonomy" id="1121915"/>
    <lineage>
        <taxon>Bacteria</taxon>
        <taxon>Pseudomonadati</taxon>
        <taxon>Thermodesulfobacteriota</taxon>
        <taxon>Desulfuromonadia</taxon>
        <taxon>Desulfuromonadales</taxon>
        <taxon>Geoalkalibacteraceae</taxon>
        <taxon>Geoalkalibacter</taxon>
    </lineage>
</organism>
<evidence type="ECO:0000256" key="12">
    <source>
        <dbReference type="ARBA" id="ARBA00055042"/>
    </source>
</evidence>
<comment type="similarity">
    <text evidence="3 13">Belongs to the pantothenate synthetase family.</text>
</comment>
<comment type="pathway">
    <text evidence="2 13">Cofactor biosynthesis; (R)-pantothenate biosynthesis; (R)-pantothenate from (R)-pantoate and beta-alanine: step 1/1.</text>
</comment>
<dbReference type="RefSeq" id="WP_040100606.1">
    <property type="nucleotide sequence ID" value="NZ_JWJD01000007.1"/>
</dbReference>
<feature type="binding site" evidence="13">
    <location>
        <position position="176"/>
    </location>
    <ligand>
        <name>ATP</name>
        <dbReference type="ChEBI" id="CHEBI:30616"/>
    </ligand>
</feature>
<evidence type="ECO:0000256" key="10">
    <source>
        <dbReference type="ARBA" id="ARBA00022840"/>
    </source>
</evidence>
<dbReference type="Pfam" id="PF02569">
    <property type="entry name" value="Pantoate_ligase"/>
    <property type="match status" value="1"/>
</dbReference>
<gene>
    <name evidence="13" type="primary">panC</name>
    <name evidence="14" type="ORF">GFER_14630</name>
</gene>
<evidence type="ECO:0000256" key="13">
    <source>
        <dbReference type="HAMAP-Rule" id="MF_00158"/>
    </source>
</evidence>
<evidence type="ECO:0000256" key="2">
    <source>
        <dbReference type="ARBA" id="ARBA00004990"/>
    </source>
</evidence>
<dbReference type="Proteomes" id="UP000035068">
    <property type="component" value="Unassembled WGS sequence"/>
</dbReference>
<dbReference type="GO" id="GO:0015940">
    <property type="term" value="P:pantothenate biosynthetic process"/>
    <property type="evidence" value="ECO:0007669"/>
    <property type="project" value="UniProtKB-UniRule"/>
</dbReference>
<feature type="binding site" evidence="13">
    <location>
        <begin position="184"/>
        <end position="187"/>
    </location>
    <ligand>
        <name>ATP</name>
        <dbReference type="ChEBI" id="CHEBI:30616"/>
    </ligand>
</feature>
<feature type="binding site" evidence="13">
    <location>
        <position position="61"/>
    </location>
    <ligand>
        <name>beta-alanine</name>
        <dbReference type="ChEBI" id="CHEBI:57966"/>
    </ligand>
</feature>
<evidence type="ECO:0000256" key="9">
    <source>
        <dbReference type="ARBA" id="ARBA00022741"/>
    </source>
</evidence>
<dbReference type="Gene3D" id="3.40.50.620">
    <property type="entry name" value="HUPs"/>
    <property type="match status" value="1"/>
</dbReference>
<feature type="binding site" evidence="13">
    <location>
        <position position="61"/>
    </location>
    <ligand>
        <name>(R)-pantoate</name>
        <dbReference type="ChEBI" id="CHEBI:15980"/>
    </ligand>
</feature>
<evidence type="ECO:0000256" key="11">
    <source>
        <dbReference type="ARBA" id="ARBA00048258"/>
    </source>
</evidence>
<evidence type="ECO:0000313" key="15">
    <source>
        <dbReference type="Proteomes" id="UP000035068"/>
    </source>
</evidence>
<comment type="caution">
    <text evidence="14">The sequence shown here is derived from an EMBL/GenBank/DDBJ whole genome shotgun (WGS) entry which is preliminary data.</text>
</comment>
<evidence type="ECO:0000256" key="3">
    <source>
        <dbReference type="ARBA" id="ARBA00009256"/>
    </source>
</evidence>
<dbReference type="Gene3D" id="3.30.1300.10">
    <property type="entry name" value="Pantoate-beta-alanine ligase, C-terminal domain"/>
    <property type="match status" value="1"/>
</dbReference>
<comment type="miscellaneous">
    <text evidence="13">The reaction proceeds by a bi uni uni bi ping pong mechanism.</text>
</comment>
<feature type="binding site" evidence="13">
    <location>
        <begin position="30"/>
        <end position="37"/>
    </location>
    <ligand>
        <name>ATP</name>
        <dbReference type="ChEBI" id="CHEBI:30616"/>
    </ligand>
</feature>
<dbReference type="HAMAP" id="MF_00158">
    <property type="entry name" value="PanC"/>
    <property type="match status" value="1"/>
</dbReference>
<dbReference type="FunFam" id="3.40.50.620:FF:000114">
    <property type="entry name" value="Pantothenate synthetase"/>
    <property type="match status" value="1"/>
</dbReference>
<proteinExistence type="inferred from homology"/>
<evidence type="ECO:0000256" key="1">
    <source>
        <dbReference type="ARBA" id="ARBA00004496"/>
    </source>
</evidence>
<dbReference type="GO" id="GO:0005829">
    <property type="term" value="C:cytosol"/>
    <property type="evidence" value="ECO:0007669"/>
    <property type="project" value="TreeGrafter"/>
</dbReference>
<name>A0A0C2EB58_9BACT</name>
<evidence type="ECO:0000256" key="5">
    <source>
        <dbReference type="ARBA" id="ARBA00014155"/>
    </source>
</evidence>
<comment type="catalytic activity">
    <reaction evidence="11 13">
        <text>(R)-pantoate + beta-alanine + ATP = (R)-pantothenate + AMP + diphosphate + H(+)</text>
        <dbReference type="Rhea" id="RHEA:10912"/>
        <dbReference type="ChEBI" id="CHEBI:15378"/>
        <dbReference type="ChEBI" id="CHEBI:15980"/>
        <dbReference type="ChEBI" id="CHEBI:29032"/>
        <dbReference type="ChEBI" id="CHEBI:30616"/>
        <dbReference type="ChEBI" id="CHEBI:33019"/>
        <dbReference type="ChEBI" id="CHEBI:57966"/>
        <dbReference type="ChEBI" id="CHEBI:456215"/>
        <dbReference type="EC" id="6.3.2.1"/>
    </reaction>
</comment>
<dbReference type="CDD" id="cd00560">
    <property type="entry name" value="PanC"/>
    <property type="match status" value="1"/>
</dbReference>
<dbReference type="SUPFAM" id="SSF52374">
    <property type="entry name" value="Nucleotidylyl transferase"/>
    <property type="match status" value="1"/>
</dbReference>
<keyword evidence="10 13" id="KW-0067">ATP-binding</keyword>
<keyword evidence="15" id="KW-1185">Reference proteome</keyword>
<evidence type="ECO:0000313" key="14">
    <source>
        <dbReference type="EMBL" id="KIH75823.1"/>
    </source>
</evidence>
<dbReference type="PANTHER" id="PTHR21299">
    <property type="entry name" value="CYTIDYLATE KINASE/PANTOATE-BETA-ALANINE LIGASE"/>
    <property type="match status" value="1"/>
</dbReference>
<keyword evidence="8 13" id="KW-0566">Pantothenate biosynthesis</keyword>
<feature type="binding site" evidence="13">
    <location>
        <begin position="147"/>
        <end position="150"/>
    </location>
    <ligand>
        <name>ATP</name>
        <dbReference type="ChEBI" id="CHEBI:30616"/>
    </ligand>
</feature>
<dbReference type="InterPro" id="IPR004821">
    <property type="entry name" value="Cyt_trans-like"/>
</dbReference>
<feature type="binding site" evidence="13">
    <location>
        <position position="153"/>
    </location>
    <ligand>
        <name>(R)-pantoate</name>
        <dbReference type="ChEBI" id="CHEBI:15980"/>
    </ligand>
</feature>
<reference evidence="14 15" key="1">
    <citation type="submission" date="2014-12" db="EMBL/GenBank/DDBJ databases">
        <title>Genomes of Geoalkalibacter ferrihydriticus and Geoalkalibacter subterraneus, two haloalkaliphilic metal-reducing members of the Geobacteraceae.</title>
        <authorList>
            <person name="Badalamenti J.P."/>
            <person name="Torres C.I."/>
            <person name="Krajmalnik-Brown R."/>
            <person name="Bond D.R."/>
        </authorList>
    </citation>
    <scope>NUCLEOTIDE SEQUENCE [LARGE SCALE GENOMIC DNA]</scope>
    <source>
        <strain evidence="14 15">DSM 17813</strain>
    </source>
</reference>
<dbReference type="InterPro" id="IPR003721">
    <property type="entry name" value="Pantoate_ligase"/>
</dbReference>